<dbReference type="RefSeq" id="WP_002464489.1">
    <property type="nucleotide sequence ID" value="NZ_AEUN01000464.1"/>
</dbReference>
<dbReference type="Proteomes" id="UP000005413">
    <property type="component" value="Unassembled WGS sequence"/>
</dbReference>
<dbReference type="Pfam" id="PF12867">
    <property type="entry name" value="DinB_2"/>
    <property type="match status" value="1"/>
</dbReference>
<evidence type="ECO:0000313" key="3">
    <source>
        <dbReference type="Proteomes" id="UP000005413"/>
    </source>
</evidence>
<dbReference type="InterPro" id="IPR034660">
    <property type="entry name" value="DinB/YfiT-like"/>
</dbReference>
<gene>
    <name evidence="2" type="ORF">SS7213T_08977</name>
</gene>
<dbReference type="InterPro" id="IPR024775">
    <property type="entry name" value="DinB-like"/>
</dbReference>
<reference evidence="2 3" key="1">
    <citation type="journal article" date="2012" name="BMC Genomics">
        <title>Comparative genomic analysis of the genus Staphylococcus including Staphylococcus aureus and its newly described sister species Staphylococcus simiae.</title>
        <authorList>
            <person name="Suzuki H."/>
            <person name="Lefebure T."/>
            <person name="Pavinski Bitar P."/>
            <person name="Stanhope M.J."/>
        </authorList>
    </citation>
    <scope>NUCLEOTIDE SEQUENCE [LARGE SCALE GENOMIC DNA]</scope>
    <source>
        <strain evidence="2 3">CCM 7213</strain>
    </source>
</reference>
<sequence>MTTKTVFDVINTGVGYITNVYDHWHVAEVLDQQHDVFPNTLHWQFGHVLTIFESALSVAGKQNIDVDYYNQLFGYGSKPADWGQEVPTIDDILAAIKTLPERAQQLTAEDLAIQLPQPVAGCNNLEELLVLNAIHIPLHAGKIEEMSRILRSK</sequence>
<protein>
    <recommendedName>
        <fullName evidence="1">DinB-like domain-containing protein</fullName>
    </recommendedName>
</protein>
<evidence type="ECO:0000313" key="2">
    <source>
        <dbReference type="EMBL" id="EHJ07474.1"/>
    </source>
</evidence>
<accession>G5JJY4</accession>
<dbReference type="EMBL" id="AEUN01000464">
    <property type="protein sequence ID" value="EHJ07474.1"/>
    <property type="molecule type" value="Genomic_DNA"/>
</dbReference>
<name>G5JJY4_9STAP</name>
<dbReference type="Gene3D" id="1.20.120.450">
    <property type="entry name" value="dinb family like domain"/>
    <property type="match status" value="1"/>
</dbReference>
<dbReference type="SUPFAM" id="SSF109854">
    <property type="entry name" value="DinB/YfiT-like putative metalloenzymes"/>
    <property type="match status" value="1"/>
</dbReference>
<dbReference type="PATRIC" id="fig|911238.3.peg.1563"/>
<dbReference type="AlphaFoldDB" id="G5JJY4"/>
<keyword evidence="3" id="KW-1185">Reference proteome</keyword>
<evidence type="ECO:0000259" key="1">
    <source>
        <dbReference type="Pfam" id="PF12867"/>
    </source>
</evidence>
<feature type="domain" description="DinB-like" evidence="1">
    <location>
        <begin position="28"/>
        <end position="141"/>
    </location>
</feature>
<proteinExistence type="predicted"/>
<organism evidence="2 3">
    <name type="scientific">Staphylococcus simiae CCM 7213 = CCUG 51256</name>
    <dbReference type="NCBI Taxonomy" id="911238"/>
    <lineage>
        <taxon>Bacteria</taxon>
        <taxon>Bacillati</taxon>
        <taxon>Bacillota</taxon>
        <taxon>Bacilli</taxon>
        <taxon>Bacillales</taxon>
        <taxon>Staphylococcaceae</taxon>
        <taxon>Staphylococcus</taxon>
    </lineage>
</organism>
<dbReference type="OrthoDB" id="4295522at2"/>
<comment type="caution">
    <text evidence="2">The sequence shown here is derived from an EMBL/GenBank/DDBJ whole genome shotgun (WGS) entry which is preliminary data.</text>
</comment>